<evidence type="ECO:0000313" key="2">
    <source>
        <dbReference type="Proteomes" id="UP000027997"/>
    </source>
</evidence>
<dbReference type="InterPro" id="IPR019734">
    <property type="entry name" value="TPR_rpt"/>
</dbReference>
<dbReference type="SMART" id="SM00028">
    <property type="entry name" value="TPR"/>
    <property type="match status" value="2"/>
</dbReference>
<protein>
    <submittedName>
        <fullName evidence="1">Uncharacterized protein</fullName>
    </submittedName>
</protein>
<dbReference type="RefSeq" id="WP_020582629.1">
    <property type="nucleotide sequence ID" value="NZ_JOJP01000001.1"/>
</dbReference>
<dbReference type="EMBL" id="JOJP01000001">
    <property type="protein sequence ID" value="KEI69764.1"/>
    <property type="molecule type" value="Genomic_DNA"/>
</dbReference>
<sequence length="142" mass="15868">MKYYTPSQFIASCLKKESFAKKGLTVLALTGVLAGCSTPVLIQQEDQPATSSPYEQRQDALGTLLNQAWNARESGRLDEAESTLGRAMRISPTAPEVYYQLALLRHDQGRPEQSRQLAERALSLGPGFMLERKINHLLRTLY</sequence>
<organism evidence="1 2">
    <name type="scientific">Endozoicomonas elysicola</name>
    <dbReference type="NCBI Taxonomy" id="305900"/>
    <lineage>
        <taxon>Bacteria</taxon>
        <taxon>Pseudomonadati</taxon>
        <taxon>Pseudomonadota</taxon>
        <taxon>Gammaproteobacteria</taxon>
        <taxon>Oceanospirillales</taxon>
        <taxon>Endozoicomonadaceae</taxon>
        <taxon>Endozoicomonas</taxon>
    </lineage>
</organism>
<accession>A0A081K6I8</accession>
<dbReference type="eggNOG" id="COG3063">
    <property type="taxonomic scope" value="Bacteria"/>
</dbReference>
<dbReference type="SUPFAM" id="SSF48452">
    <property type="entry name" value="TPR-like"/>
    <property type="match status" value="1"/>
</dbReference>
<dbReference type="STRING" id="305900.GV64_02525"/>
<dbReference type="Gene3D" id="1.25.40.10">
    <property type="entry name" value="Tetratricopeptide repeat domain"/>
    <property type="match status" value="1"/>
</dbReference>
<evidence type="ECO:0000313" key="1">
    <source>
        <dbReference type="EMBL" id="KEI69764.1"/>
    </source>
</evidence>
<dbReference type="Proteomes" id="UP000027997">
    <property type="component" value="Unassembled WGS sequence"/>
</dbReference>
<keyword evidence="2" id="KW-1185">Reference proteome</keyword>
<dbReference type="AlphaFoldDB" id="A0A081K6I8"/>
<gene>
    <name evidence="1" type="ORF">GV64_02525</name>
</gene>
<reference evidence="1 2" key="1">
    <citation type="submission" date="2014-06" db="EMBL/GenBank/DDBJ databases">
        <title>Whole Genome Sequences of Three Symbiotic Endozoicomonas Bacteria.</title>
        <authorList>
            <person name="Neave M.J."/>
            <person name="Apprill A."/>
            <person name="Voolstra C.R."/>
        </authorList>
    </citation>
    <scope>NUCLEOTIDE SEQUENCE [LARGE SCALE GENOMIC DNA]</scope>
    <source>
        <strain evidence="1 2">DSM 22380</strain>
    </source>
</reference>
<dbReference type="InterPro" id="IPR011990">
    <property type="entry name" value="TPR-like_helical_dom_sf"/>
</dbReference>
<comment type="caution">
    <text evidence="1">The sequence shown here is derived from an EMBL/GenBank/DDBJ whole genome shotgun (WGS) entry which is preliminary data.</text>
</comment>
<name>A0A081K6I8_9GAMM</name>
<dbReference type="Pfam" id="PF14559">
    <property type="entry name" value="TPR_19"/>
    <property type="match status" value="1"/>
</dbReference>
<proteinExistence type="predicted"/>